<proteinExistence type="predicted"/>
<protein>
    <submittedName>
        <fullName evidence="2">PsiA family protein, putative</fullName>
    </submittedName>
</protein>
<evidence type="ECO:0000256" key="1">
    <source>
        <dbReference type="SAM" id="SignalP"/>
    </source>
</evidence>
<feature type="signal peptide" evidence="1">
    <location>
        <begin position="1"/>
        <end position="23"/>
    </location>
</feature>
<dbReference type="VEuPathDB" id="PiroplasmaDB:BOVATA_041120"/>
<keyword evidence="3" id="KW-1185">Reference proteome</keyword>
<gene>
    <name evidence="2" type="ORF">BOVATA_041120</name>
</gene>
<feature type="chain" id="PRO_5014198561" evidence="1">
    <location>
        <begin position="24"/>
        <end position="174"/>
    </location>
</feature>
<reference evidence="2 3" key="1">
    <citation type="journal article" date="2017" name="BMC Genomics">
        <title>Whole-genome assembly of Babesia ovata and comparative genomics between closely related pathogens.</title>
        <authorList>
            <person name="Yamagishi J."/>
            <person name="Asada M."/>
            <person name="Hakimi H."/>
            <person name="Tanaka T.Q."/>
            <person name="Sugimoto C."/>
            <person name="Kawazu S."/>
        </authorList>
    </citation>
    <scope>NUCLEOTIDE SEQUENCE [LARGE SCALE GENOMIC DNA]</scope>
    <source>
        <strain evidence="2 3">Miyake</strain>
    </source>
</reference>
<name>A0A2H6KI18_9APIC</name>
<dbReference type="Proteomes" id="UP000236319">
    <property type="component" value="Unassembled WGS sequence"/>
</dbReference>
<dbReference type="OrthoDB" id="10386047at2759"/>
<evidence type="ECO:0000313" key="2">
    <source>
        <dbReference type="EMBL" id="GBE62619.1"/>
    </source>
</evidence>
<dbReference type="GeneID" id="39876389"/>
<evidence type="ECO:0000313" key="3">
    <source>
        <dbReference type="Proteomes" id="UP000236319"/>
    </source>
</evidence>
<organism evidence="2 3">
    <name type="scientific">Babesia ovata</name>
    <dbReference type="NCBI Taxonomy" id="189622"/>
    <lineage>
        <taxon>Eukaryota</taxon>
        <taxon>Sar</taxon>
        <taxon>Alveolata</taxon>
        <taxon>Apicomplexa</taxon>
        <taxon>Aconoidasida</taxon>
        <taxon>Piroplasmida</taxon>
        <taxon>Babesiidae</taxon>
        <taxon>Babesia</taxon>
    </lineage>
</organism>
<sequence>MKPVAPVVLCTLWLSLVSQICEALPGGNIRDTGDVAGDSSQIAESKEGKAIGEGEYCPIPRMESINPVWDPEVIYAEREGKLSDFDKKFYKFWKGAFAAGRFGGMKLWGLLASMGDSVLNTLDSLGISKLMEKADQENYYMFNDYEDEFDTYMDETSTDYLEKKKAELAASGSD</sequence>
<accession>A0A2H6KI18</accession>
<comment type="caution">
    <text evidence="2">The sequence shown here is derived from an EMBL/GenBank/DDBJ whole genome shotgun (WGS) entry which is preliminary data.</text>
</comment>
<dbReference type="RefSeq" id="XP_028868862.1">
    <property type="nucleotide sequence ID" value="XM_029013029.1"/>
</dbReference>
<keyword evidence="1" id="KW-0732">Signal</keyword>
<dbReference type="EMBL" id="BDSA01000006">
    <property type="protein sequence ID" value="GBE62619.1"/>
    <property type="molecule type" value="Genomic_DNA"/>
</dbReference>
<dbReference type="AlphaFoldDB" id="A0A2H6KI18"/>